<evidence type="ECO:0000313" key="2">
    <source>
        <dbReference type="Proteomes" id="UP000006339"/>
    </source>
</evidence>
<protein>
    <submittedName>
        <fullName evidence="1">Uncharacterized protein</fullName>
    </submittedName>
</protein>
<sequence>MFFPYNYYTNFENRFLKTNTVSQNEFRSLRENKCNFQKTEFFNLRIFYLLNQIYNLKLT</sequence>
<dbReference type="AlphaFoldDB" id="A0A828Y724"/>
<reference evidence="1" key="1">
    <citation type="submission" date="2012-10" db="EMBL/GenBank/DDBJ databases">
        <authorList>
            <person name="Harkins D.M."/>
            <person name="Durkin A.S."/>
            <person name="Brinkac L.M."/>
            <person name="Selengut J.D."/>
            <person name="Sanka R."/>
            <person name="DePew J."/>
            <person name="Purushe J."/>
            <person name="Picardeau M."/>
            <person name="Werts C."/>
            <person name="Goarant C."/>
            <person name="Vinetz J.M."/>
            <person name="Sutton G.G."/>
            <person name="Nelson W.C."/>
            <person name="Fouts D.E."/>
        </authorList>
    </citation>
    <scope>NUCLEOTIDE SEQUENCE [LARGE SCALE GENOMIC DNA]</scope>
    <source>
        <strain evidence="1">200802841</strain>
    </source>
</reference>
<dbReference type="Proteomes" id="UP000006339">
    <property type="component" value="Unassembled WGS sequence"/>
</dbReference>
<dbReference type="EMBL" id="AKWH02000016">
    <property type="protein sequence ID" value="EKO52881.1"/>
    <property type="molecule type" value="Genomic_DNA"/>
</dbReference>
<proteinExistence type="predicted"/>
<accession>A0A828Y724</accession>
<gene>
    <name evidence="1" type="ORF">LEP1GSC131_3432</name>
</gene>
<organism evidence="1 2">
    <name type="scientific">Leptospira kirschneri str. 200802841</name>
    <dbReference type="NCBI Taxonomy" id="1193047"/>
    <lineage>
        <taxon>Bacteria</taxon>
        <taxon>Pseudomonadati</taxon>
        <taxon>Spirochaetota</taxon>
        <taxon>Spirochaetia</taxon>
        <taxon>Leptospirales</taxon>
        <taxon>Leptospiraceae</taxon>
        <taxon>Leptospira</taxon>
    </lineage>
</organism>
<keyword evidence="2" id="KW-1185">Reference proteome</keyword>
<name>A0A828Y724_9LEPT</name>
<evidence type="ECO:0000313" key="1">
    <source>
        <dbReference type="EMBL" id="EKO52881.1"/>
    </source>
</evidence>
<comment type="caution">
    <text evidence="1">The sequence shown here is derived from an EMBL/GenBank/DDBJ whole genome shotgun (WGS) entry which is preliminary data.</text>
</comment>